<name>C7ZKX7_FUSV7</name>
<dbReference type="OrthoDB" id="5424149at2759"/>
<feature type="domain" description="DUF7924" evidence="1">
    <location>
        <begin position="40"/>
        <end position="196"/>
    </location>
</feature>
<evidence type="ECO:0000259" key="1">
    <source>
        <dbReference type="Pfam" id="PF25545"/>
    </source>
</evidence>
<dbReference type="Pfam" id="PF25545">
    <property type="entry name" value="DUF7924"/>
    <property type="match status" value="1"/>
</dbReference>
<feature type="non-terminal residue" evidence="2">
    <location>
        <position position="215"/>
    </location>
</feature>
<dbReference type="VEuPathDB" id="FungiDB:NECHADRAFT_18425"/>
<reference evidence="2 3" key="1">
    <citation type="journal article" date="2009" name="PLoS Genet.">
        <title>The genome of Nectria haematococca: contribution of supernumerary chromosomes to gene expansion.</title>
        <authorList>
            <person name="Coleman J.J."/>
            <person name="Rounsley S.D."/>
            <person name="Rodriguez-Carres M."/>
            <person name="Kuo A."/>
            <person name="Wasmann C.C."/>
            <person name="Grimwood J."/>
            <person name="Schmutz J."/>
            <person name="Taga M."/>
            <person name="White G.J."/>
            <person name="Zhou S."/>
            <person name="Schwartz D.C."/>
            <person name="Freitag M."/>
            <person name="Ma L.J."/>
            <person name="Danchin E.G."/>
            <person name="Henrissat B."/>
            <person name="Coutinho P.M."/>
            <person name="Nelson D.R."/>
            <person name="Straney D."/>
            <person name="Napoli C.A."/>
            <person name="Barker B.M."/>
            <person name="Gribskov M."/>
            <person name="Rep M."/>
            <person name="Kroken S."/>
            <person name="Molnar I."/>
            <person name="Rensing C."/>
            <person name="Kennell J.C."/>
            <person name="Zamora J."/>
            <person name="Farman M.L."/>
            <person name="Selker E.U."/>
            <person name="Salamov A."/>
            <person name="Shapiro H."/>
            <person name="Pangilinan J."/>
            <person name="Lindquist E."/>
            <person name="Lamers C."/>
            <person name="Grigoriev I.V."/>
            <person name="Geiser D.M."/>
            <person name="Covert S.F."/>
            <person name="Temporini E."/>
            <person name="Vanetten H.D."/>
        </authorList>
    </citation>
    <scope>NUCLEOTIDE SEQUENCE [LARGE SCALE GENOMIC DNA]</scope>
    <source>
        <strain evidence="3">ATCC MYA-4622 / CBS 123669 / FGSC 9596 / NRRL 45880 / 77-13-4</strain>
    </source>
</reference>
<dbReference type="STRING" id="660122.C7ZKX7"/>
<dbReference type="eggNOG" id="ENOG502RS92">
    <property type="taxonomic scope" value="Eukaryota"/>
</dbReference>
<dbReference type="KEGG" id="nhe:NECHADRAFT_18425"/>
<gene>
    <name evidence="2" type="ORF">NECHADRAFT_18425</name>
</gene>
<dbReference type="InterPro" id="IPR057684">
    <property type="entry name" value="DUF7924"/>
</dbReference>
<proteinExistence type="predicted"/>
<sequence length="215" mass="24065">IERALNEASVVFESNSRLLKSYSDKNYNRAFNKAFTGFPKNADFNDGLSAPQPDFVEGLGVKEFHPLPIKDYVDGAVLHKDHPHSITLPHLAGEFKGPGKNLRHARLQSAYDGATLVHGRNQALDSLGEPAIAGHAKVTTFTTDGTNLNLFAHYAAPSEDGTTKYHQYPINSTILTNSLQDFKQGYRQLRNAQDCAREESYKLRDQLKEHWKARK</sequence>
<keyword evidence="3" id="KW-1185">Reference proteome</keyword>
<dbReference type="OMA" id="PVDECIS"/>
<dbReference type="RefSeq" id="XP_003040989.1">
    <property type="nucleotide sequence ID" value="XM_003040943.1"/>
</dbReference>
<dbReference type="AlphaFoldDB" id="C7ZKX7"/>
<dbReference type="HOGENOM" id="CLU_1286013_0_0_1"/>
<dbReference type="InParanoid" id="C7ZKX7"/>
<accession>C7ZKX7</accession>
<evidence type="ECO:0000313" key="2">
    <source>
        <dbReference type="EMBL" id="EEU35276.1"/>
    </source>
</evidence>
<protein>
    <recommendedName>
        <fullName evidence="1">DUF7924 domain-containing protein</fullName>
    </recommendedName>
</protein>
<dbReference type="GeneID" id="9675416"/>
<feature type="non-terminal residue" evidence="2">
    <location>
        <position position="1"/>
    </location>
</feature>
<dbReference type="Proteomes" id="UP000005206">
    <property type="component" value="Chromosome 3"/>
</dbReference>
<organism evidence="2 3">
    <name type="scientific">Fusarium vanettenii (strain ATCC MYA-4622 / CBS 123669 / FGSC 9596 / NRRL 45880 / 77-13-4)</name>
    <name type="common">Fusarium solani subsp. pisi</name>
    <dbReference type="NCBI Taxonomy" id="660122"/>
    <lineage>
        <taxon>Eukaryota</taxon>
        <taxon>Fungi</taxon>
        <taxon>Dikarya</taxon>
        <taxon>Ascomycota</taxon>
        <taxon>Pezizomycotina</taxon>
        <taxon>Sordariomycetes</taxon>
        <taxon>Hypocreomycetidae</taxon>
        <taxon>Hypocreales</taxon>
        <taxon>Nectriaceae</taxon>
        <taxon>Fusarium</taxon>
        <taxon>Fusarium solani species complex</taxon>
        <taxon>Fusarium vanettenii</taxon>
    </lineage>
</organism>
<dbReference type="EMBL" id="GG698942">
    <property type="protein sequence ID" value="EEU35276.1"/>
    <property type="molecule type" value="Genomic_DNA"/>
</dbReference>
<evidence type="ECO:0000313" key="3">
    <source>
        <dbReference type="Proteomes" id="UP000005206"/>
    </source>
</evidence>